<protein>
    <recommendedName>
        <fullName evidence="1">HD-GYP domain-containing protein</fullName>
    </recommendedName>
</protein>
<dbReference type="Gene3D" id="1.10.3210.10">
    <property type="entry name" value="Hypothetical protein af1432"/>
    <property type="match status" value="1"/>
</dbReference>
<sequence length="84" mass="9744">HERWDGSGYPDGLAGEDIPFLARVFQFIDIYDALANERSYKDAFPLKKVIEIFEDETKKGLLDPELSRFFLDILKNKPELIEVP</sequence>
<reference evidence="2" key="1">
    <citation type="submission" date="2018-06" db="EMBL/GenBank/DDBJ databases">
        <authorList>
            <person name="Zhirakovskaya E."/>
        </authorList>
    </citation>
    <scope>NUCLEOTIDE SEQUENCE</scope>
</reference>
<feature type="domain" description="HD-GYP" evidence="1">
    <location>
        <begin position="1"/>
        <end position="84"/>
    </location>
</feature>
<dbReference type="InterPro" id="IPR003607">
    <property type="entry name" value="HD/PDEase_dom"/>
</dbReference>
<dbReference type="AlphaFoldDB" id="A0A3B0WSL0"/>
<evidence type="ECO:0000313" key="2">
    <source>
        <dbReference type="EMBL" id="VAW59005.1"/>
    </source>
</evidence>
<dbReference type="Pfam" id="PF13487">
    <property type="entry name" value="HD_5"/>
    <property type="match status" value="1"/>
</dbReference>
<dbReference type="EMBL" id="UOFH01000048">
    <property type="protein sequence ID" value="VAW59005.1"/>
    <property type="molecule type" value="Genomic_DNA"/>
</dbReference>
<evidence type="ECO:0000259" key="1">
    <source>
        <dbReference type="PROSITE" id="PS51832"/>
    </source>
</evidence>
<organism evidence="2">
    <name type="scientific">hydrothermal vent metagenome</name>
    <dbReference type="NCBI Taxonomy" id="652676"/>
    <lineage>
        <taxon>unclassified sequences</taxon>
        <taxon>metagenomes</taxon>
        <taxon>ecological metagenomes</taxon>
    </lineage>
</organism>
<accession>A0A3B0WSL0</accession>
<proteinExistence type="predicted"/>
<dbReference type="CDD" id="cd00077">
    <property type="entry name" value="HDc"/>
    <property type="match status" value="1"/>
</dbReference>
<gene>
    <name evidence="2" type="ORF">MNBD_GAMMA08-760</name>
</gene>
<dbReference type="PROSITE" id="PS51832">
    <property type="entry name" value="HD_GYP"/>
    <property type="match status" value="1"/>
</dbReference>
<dbReference type="InterPro" id="IPR052020">
    <property type="entry name" value="Cyclic_di-GMP/3'3'-cGAMP_PDE"/>
</dbReference>
<dbReference type="PANTHER" id="PTHR45228:SF1">
    <property type="entry name" value="CYCLIC DI-GMP PHOSPHODIESTERASE TM_0186"/>
    <property type="match status" value="1"/>
</dbReference>
<dbReference type="PANTHER" id="PTHR45228">
    <property type="entry name" value="CYCLIC DI-GMP PHOSPHODIESTERASE TM_0186-RELATED"/>
    <property type="match status" value="1"/>
</dbReference>
<dbReference type="SUPFAM" id="SSF109604">
    <property type="entry name" value="HD-domain/PDEase-like"/>
    <property type="match status" value="1"/>
</dbReference>
<name>A0A3B0WSL0_9ZZZZ</name>
<dbReference type="InterPro" id="IPR037522">
    <property type="entry name" value="HD_GYP_dom"/>
</dbReference>
<feature type="non-terminal residue" evidence="2">
    <location>
        <position position="1"/>
    </location>
</feature>